<dbReference type="Proteomes" id="UP000286482">
    <property type="component" value="Unassembled WGS sequence"/>
</dbReference>
<dbReference type="GO" id="GO:0006779">
    <property type="term" value="P:porphyrin-containing compound biosynthetic process"/>
    <property type="evidence" value="ECO:0007669"/>
    <property type="project" value="UniProtKB-UniRule"/>
</dbReference>
<keyword evidence="8" id="KW-0547">Nucleotide-binding</keyword>
<organism evidence="11 12">
    <name type="scientific">Alginatibacterium sediminis</name>
    <dbReference type="NCBI Taxonomy" id="2164068"/>
    <lineage>
        <taxon>Bacteria</taxon>
        <taxon>Pseudomonadati</taxon>
        <taxon>Pseudomonadota</taxon>
        <taxon>Gammaproteobacteria</taxon>
        <taxon>Alteromonadales</taxon>
        <taxon>Alteromonadaceae</taxon>
        <taxon>Alginatibacterium</taxon>
    </lineage>
</organism>
<comment type="similarity">
    <text evidence="2 8">Belongs to the Cob(I)alamin adenosyltransferase family.</text>
</comment>
<comment type="caution">
    <text evidence="11">The sequence shown here is derived from an EMBL/GenBank/DDBJ whole genome shotgun (WGS) entry which is preliminary data.</text>
</comment>
<dbReference type="GO" id="GO:0005524">
    <property type="term" value="F:ATP binding"/>
    <property type="evidence" value="ECO:0007669"/>
    <property type="project" value="UniProtKB-UniRule"/>
</dbReference>
<dbReference type="InterPro" id="IPR003724">
    <property type="entry name" value="CblAdoTrfase_CobA"/>
</dbReference>
<dbReference type="GO" id="GO:0005737">
    <property type="term" value="C:cytoplasm"/>
    <property type="evidence" value="ECO:0007669"/>
    <property type="project" value="UniProtKB-SubCell"/>
</dbReference>
<feature type="domain" description="Cob(I)alamin adenosyltransferase N-terminal" evidence="10">
    <location>
        <begin position="9"/>
        <end position="26"/>
    </location>
</feature>
<dbReference type="PANTHER" id="PTHR46638">
    <property type="entry name" value="CORRINOID ADENOSYLTRANSFERASE"/>
    <property type="match status" value="1"/>
</dbReference>
<dbReference type="Pfam" id="PF02572">
    <property type="entry name" value="CobA_CobO_BtuR"/>
    <property type="match status" value="1"/>
</dbReference>
<keyword evidence="8" id="KW-0067">ATP-binding</keyword>
<dbReference type="UniPathway" id="UPA00148">
    <property type="reaction ID" value="UER00233"/>
</dbReference>
<comment type="catalytic activity">
    <reaction evidence="7 8">
        <text>2 cob(II)alamin + reduced [electron-transfer flavoprotein] + 2 ATP = 2 adenosylcob(III)alamin + 2 triphosphate + oxidized [electron-transfer flavoprotein] + 3 H(+)</text>
        <dbReference type="Rhea" id="RHEA:28671"/>
        <dbReference type="Rhea" id="RHEA-COMP:10685"/>
        <dbReference type="Rhea" id="RHEA-COMP:10686"/>
        <dbReference type="ChEBI" id="CHEBI:15378"/>
        <dbReference type="ChEBI" id="CHEBI:16304"/>
        <dbReference type="ChEBI" id="CHEBI:18036"/>
        <dbReference type="ChEBI" id="CHEBI:18408"/>
        <dbReference type="ChEBI" id="CHEBI:30616"/>
        <dbReference type="ChEBI" id="CHEBI:57692"/>
        <dbReference type="ChEBI" id="CHEBI:58307"/>
        <dbReference type="EC" id="2.5.1.17"/>
    </reaction>
</comment>
<keyword evidence="8" id="KW-0169">Cobalamin biosynthesis</keyword>
<evidence type="ECO:0000313" key="12">
    <source>
        <dbReference type="Proteomes" id="UP000286482"/>
    </source>
</evidence>
<dbReference type="InterPro" id="IPR027417">
    <property type="entry name" value="P-loop_NTPase"/>
</dbReference>
<dbReference type="AlphaFoldDB" id="A0A420EHC4"/>
<dbReference type="EC" id="2.5.1.17" evidence="3 8"/>
<proteinExistence type="inferred from homology"/>
<evidence type="ECO:0000256" key="5">
    <source>
        <dbReference type="ARBA" id="ARBA00024929"/>
    </source>
</evidence>
<dbReference type="NCBIfam" id="TIGR00708">
    <property type="entry name" value="cobA"/>
    <property type="match status" value="1"/>
</dbReference>
<feature type="region of interest" description="Disordered" evidence="9">
    <location>
        <begin position="1"/>
        <end position="21"/>
    </location>
</feature>
<dbReference type="PIRSF" id="PIRSF015617">
    <property type="entry name" value="Adensltrnsf_CobA"/>
    <property type="match status" value="1"/>
</dbReference>
<keyword evidence="8" id="KW-0963">Cytoplasm</keyword>
<keyword evidence="12" id="KW-1185">Reference proteome</keyword>
<gene>
    <name evidence="11" type="primary">cobO</name>
    <name evidence="11" type="ORF">DBZ36_06600</name>
</gene>
<dbReference type="Pfam" id="PF12557">
    <property type="entry name" value="Co_AT_N"/>
    <property type="match status" value="1"/>
</dbReference>
<evidence type="ECO:0000256" key="6">
    <source>
        <dbReference type="ARBA" id="ARBA00048555"/>
    </source>
</evidence>
<dbReference type="Gene3D" id="3.40.50.300">
    <property type="entry name" value="P-loop containing nucleotide triphosphate hydrolases"/>
    <property type="match status" value="1"/>
</dbReference>
<evidence type="ECO:0000256" key="9">
    <source>
        <dbReference type="SAM" id="MobiDB-lite"/>
    </source>
</evidence>
<dbReference type="GO" id="GO:0009236">
    <property type="term" value="P:cobalamin biosynthetic process"/>
    <property type="evidence" value="ECO:0007669"/>
    <property type="project" value="UniProtKB-UniRule"/>
</dbReference>
<evidence type="ECO:0000256" key="4">
    <source>
        <dbReference type="ARBA" id="ARBA00023244"/>
    </source>
</evidence>
<evidence type="ECO:0000256" key="3">
    <source>
        <dbReference type="ARBA" id="ARBA00012454"/>
    </source>
</evidence>
<evidence type="ECO:0000259" key="10">
    <source>
        <dbReference type="Pfam" id="PF12557"/>
    </source>
</evidence>
<keyword evidence="4 8" id="KW-0627">Porphyrin biosynthesis</keyword>
<dbReference type="CDD" id="cd00561">
    <property type="entry name" value="CobA_ACA"/>
    <property type="match status" value="1"/>
</dbReference>
<evidence type="ECO:0000256" key="1">
    <source>
        <dbReference type="ARBA" id="ARBA00005121"/>
    </source>
</evidence>
<comment type="catalytic activity">
    <reaction evidence="6 8">
        <text>2 cob(II)yrinate a,c diamide + reduced [electron-transfer flavoprotein] + 2 ATP = 2 adenosylcob(III)yrinate a,c-diamide + 2 triphosphate + oxidized [electron-transfer flavoprotein] + 3 H(+)</text>
        <dbReference type="Rhea" id="RHEA:11528"/>
        <dbReference type="Rhea" id="RHEA-COMP:10685"/>
        <dbReference type="Rhea" id="RHEA-COMP:10686"/>
        <dbReference type="ChEBI" id="CHEBI:15378"/>
        <dbReference type="ChEBI" id="CHEBI:18036"/>
        <dbReference type="ChEBI" id="CHEBI:30616"/>
        <dbReference type="ChEBI" id="CHEBI:57692"/>
        <dbReference type="ChEBI" id="CHEBI:58307"/>
        <dbReference type="ChEBI" id="CHEBI:58503"/>
        <dbReference type="ChEBI" id="CHEBI:58537"/>
        <dbReference type="EC" id="2.5.1.17"/>
    </reaction>
</comment>
<dbReference type="OrthoDB" id="9810309at2"/>
<comment type="function">
    <text evidence="5 8">Required for both de novo synthesis of the corrin ring for the assimilation of exogenous corrinoids. Participates in the adenosylation of a variety of incomplete and complete corrinoids.</text>
</comment>
<evidence type="ECO:0000256" key="7">
    <source>
        <dbReference type="ARBA" id="ARBA00048692"/>
    </source>
</evidence>
<comment type="subcellular location">
    <subcellularLocation>
        <location evidence="8">Cytoplasm</location>
    </subcellularLocation>
</comment>
<dbReference type="SUPFAM" id="SSF52540">
    <property type="entry name" value="P-loop containing nucleoside triphosphate hydrolases"/>
    <property type="match status" value="1"/>
</dbReference>
<sequence>MNNELKDGDRHQQRQQKLKEKVDQKIDNAQIERGLVLVITGNGKGKSSSAFGVVARSVGHGFKAKVVQFIKGTWACGERELLEKNDVEFAVMATGFTWETQNKDKDRDAALAVWEQAKAFLQDESVYVVVLDELTYMLSYDYIDVDEVIAYIQNRPREQSVVVTGRAAHRKLIEVADTVSEVRNVKHGFDSGLKARIGIDW</sequence>
<evidence type="ECO:0000256" key="2">
    <source>
        <dbReference type="ARBA" id="ARBA00007487"/>
    </source>
</evidence>
<keyword evidence="8 11" id="KW-0808">Transferase</keyword>
<dbReference type="PANTHER" id="PTHR46638:SF1">
    <property type="entry name" value="CORRINOID ADENOSYLTRANSFERASE"/>
    <property type="match status" value="1"/>
</dbReference>
<comment type="pathway">
    <text evidence="1 8">Cofactor biosynthesis; adenosylcobalamin biosynthesis; adenosylcobalamin from cob(II)yrinate a,c-diamide: step 2/7.</text>
</comment>
<evidence type="ECO:0000313" key="11">
    <source>
        <dbReference type="EMBL" id="RKF20112.1"/>
    </source>
</evidence>
<name>A0A420EHC4_9ALTE</name>
<dbReference type="NCBIfam" id="NF004637">
    <property type="entry name" value="PRK05986.1"/>
    <property type="match status" value="1"/>
</dbReference>
<protein>
    <recommendedName>
        <fullName evidence="3 8">Corrinoid adenosyltransferase</fullName>
        <ecNumber evidence="3 8">2.5.1.17</ecNumber>
    </recommendedName>
    <alternativeName>
        <fullName evidence="8">Cob(II)alamin adenosyltransferase</fullName>
    </alternativeName>
    <alternativeName>
        <fullName evidence="8">Cob(II)yrinic acid a,c-diamide adenosyltransferase</fullName>
    </alternativeName>
</protein>
<evidence type="ECO:0000256" key="8">
    <source>
        <dbReference type="PIRNR" id="PIRNR015617"/>
    </source>
</evidence>
<dbReference type="RefSeq" id="WP_120354116.1">
    <property type="nucleotide sequence ID" value="NZ_RAQO01000004.1"/>
</dbReference>
<dbReference type="EMBL" id="RAQO01000004">
    <property type="protein sequence ID" value="RKF20112.1"/>
    <property type="molecule type" value="Genomic_DNA"/>
</dbReference>
<dbReference type="GO" id="GO:0008817">
    <property type="term" value="F:corrinoid adenosyltransferase activity"/>
    <property type="evidence" value="ECO:0007669"/>
    <property type="project" value="UniProtKB-UniRule"/>
</dbReference>
<reference evidence="11 12" key="1">
    <citation type="submission" date="2018-09" db="EMBL/GenBank/DDBJ databases">
        <authorList>
            <person name="Wang Z."/>
        </authorList>
    </citation>
    <scope>NUCLEOTIDE SEQUENCE [LARGE SCALE GENOMIC DNA]</scope>
    <source>
        <strain evidence="11 12">ALS 81</strain>
    </source>
</reference>
<accession>A0A420EHC4</accession>
<dbReference type="InterPro" id="IPR025826">
    <property type="entry name" value="Co_AT_N_dom"/>
</dbReference>